<organism evidence="8">
    <name type="scientific">Naegleria gruberi</name>
    <name type="common">Amoeba</name>
    <dbReference type="NCBI Taxonomy" id="5762"/>
    <lineage>
        <taxon>Eukaryota</taxon>
        <taxon>Discoba</taxon>
        <taxon>Heterolobosea</taxon>
        <taxon>Tetramitia</taxon>
        <taxon>Eutetramitia</taxon>
        <taxon>Vahlkampfiidae</taxon>
        <taxon>Naegleria</taxon>
    </lineage>
</organism>
<dbReference type="GeneID" id="8856590"/>
<gene>
    <name evidence="7" type="ORF">NAEGRDRAFT_68169</name>
</gene>
<keyword evidence="2" id="KW-0479">Metal-binding</keyword>
<evidence type="ECO:0000256" key="2">
    <source>
        <dbReference type="ARBA" id="ARBA00022723"/>
    </source>
</evidence>
<dbReference type="VEuPathDB" id="AmoebaDB:NAEGRDRAFT_68169"/>
<dbReference type="EMBL" id="GG738871">
    <property type="protein sequence ID" value="EFC43778.1"/>
    <property type="molecule type" value="Genomic_DNA"/>
</dbReference>
<evidence type="ECO:0000313" key="8">
    <source>
        <dbReference type="Proteomes" id="UP000006671"/>
    </source>
</evidence>
<reference evidence="7 8" key="1">
    <citation type="journal article" date="2010" name="Cell">
        <title>The genome of Naegleria gruberi illuminates early eukaryotic versatility.</title>
        <authorList>
            <person name="Fritz-Laylin L.K."/>
            <person name="Prochnik S.E."/>
            <person name="Ginger M.L."/>
            <person name="Dacks J.B."/>
            <person name="Carpenter M.L."/>
            <person name="Field M.C."/>
            <person name="Kuo A."/>
            <person name="Paredez A."/>
            <person name="Chapman J."/>
            <person name="Pham J."/>
            <person name="Shu S."/>
            <person name="Neupane R."/>
            <person name="Cipriano M."/>
            <person name="Mancuso J."/>
            <person name="Tu H."/>
            <person name="Salamov A."/>
            <person name="Lindquist E."/>
            <person name="Shapiro H."/>
            <person name="Lucas S."/>
            <person name="Grigoriev I.V."/>
            <person name="Cande W.Z."/>
            <person name="Fulton C."/>
            <person name="Rokhsar D.S."/>
            <person name="Dawson S.C."/>
        </authorList>
    </citation>
    <scope>NUCLEOTIDE SEQUENCE [LARGE SCALE GENOMIC DNA]</scope>
    <source>
        <strain evidence="7 8">NEG-M</strain>
    </source>
</reference>
<keyword evidence="3" id="KW-0408">Iron</keyword>
<dbReference type="OMA" id="DGAHKNL"/>
<evidence type="ECO:0000313" key="7">
    <source>
        <dbReference type="EMBL" id="EFC43778.1"/>
    </source>
</evidence>
<accession>D2VHC6</accession>
<dbReference type="InParanoid" id="D2VHC6"/>
<feature type="domain" description="Iron-binding zinc finger CDGSH type" evidence="6">
    <location>
        <begin position="86"/>
        <end position="118"/>
    </location>
</feature>
<evidence type="ECO:0000256" key="4">
    <source>
        <dbReference type="ARBA" id="ARBA00023014"/>
    </source>
</evidence>
<evidence type="ECO:0000256" key="5">
    <source>
        <dbReference type="ARBA" id="ARBA00034078"/>
    </source>
</evidence>
<dbReference type="Gene3D" id="3.40.5.90">
    <property type="entry name" value="CDGSH iron-sulfur domain, mitoNEET-type"/>
    <property type="match status" value="2"/>
</dbReference>
<proteinExistence type="predicted"/>
<dbReference type="InterPro" id="IPR042216">
    <property type="entry name" value="MitoNEET_CISD"/>
</dbReference>
<dbReference type="GO" id="GO:0005739">
    <property type="term" value="C:mitochondrion"/>
    <property type="evidence" value="ECO:0007669"/>
    <property type="project" value="TreeGrafter"/>
</dbReference>
<evidence type="ECO:0000256" key="1">
    <source>
        <dbReference type="ARBA" id="ARBA00022714"/>
    </source>
</evidence>
<dbReference type="PANTHER" id="PTHR46491:SF3">
    <property type="entry name" value="CDGSH IRON-SULFUR DOMAIN-CONTAINING PROTEIN 3, MITOCHONDRIAL"/>
    <property type="match status" value="1"/>
</dbReference>
<evidence type="ECO:0000259" key="6">
    <source>
        <dbReference type="SMART" id="SM00704"/>
    </source>
</evidence>
<dbReference type="KEGG" id="ngr:NAEGRDRAFT_68169"/>
<dbReference type="Proteomes" id="UP000006671">
    <property type="component" value="Unassembled WGS sequence"/>
</dbReference>
<dbReference type="InterPro" id="IPR052950">
    <property type="entry name" value="CISD"/>
</dbReference>
<keyword evidence="4" id="KW-0411">Iron-sulfur</keyword>
<dbReference type="eggNOG" id="KOG4605">
    <property type="taxonomic scope" value="Eukaryota"/>
</dbReference>
<dbReference type="AlphaFoldDB" id="D2VHC6"/>
<evidence type="ECO:0000256" key="3">
    <source>
        <dbReference type="ARBA" id="ARBA00023004"/>
    </source>
</evidence>
<protein>
    <submittedName>
        <fullName evidence="7">Predicted protein</fullName>
    </submittedName>
</protein>
<dbReference type="STRING" id="5762.D2VHC6"/>
<comment type="cofactor">
    <cofactor evidence="5">
        <name>[2Fe-2S] cluster</name>
        <dbReference type="ChEBI" id="CHEBI:190135"/>
    </cofactor>
</comment>
<name>D2VHC6_NAEGR</name>
<dbReference type="Pfam" id="PF09360">
    <property type="entry name" value="zf-CDGSH"/>
    <property type="match status" value="2"/>
</dbReference>
<dbReference type="RefSeq" id="XP_002676522.1">
    <property type="nucleotide sequence ID" value="XM_002676476.1"/>
</dbReference>
<dbReference type="PANTHER" id="PTHR46491">
    <property type="entry name" value="CDGSH IRON SULFUR DOMAIN PROTEIN HOMOLOG"/>
    <property type="match status" value="1"/>
</dbReference>
<keyword evidence="1" id="KW-0001">2Fe-2S</keyword>
<dbReference type="GO" id="GO:0046872">
    <property type="term" value="F:metal ion binding"/>
    <property type="evidence" value="ECO:0007669"/>
    <property type="project" value="UniProtKB-KW"/>
</dbReference>
<keyword evidence="8" id="KW-1185">Reference proteome</keyword>
<feature type="domain" description="Iron-binding zinc finger CDGSH type" evidence="6">
    <location>
        <begin position="43"/>
        <end position="80"/>
    </location>
</feature>
<sequence>MRVLLKFRTTARLFNSSKSTTNTSPVTSAVASETKFEPICAQKGPYVVTLEEGKKYGWCTCGLSEKQPFCDGKHKGTGMKSLKFEATPELCDKEVYLCGCKQSKNPPFCDGSHSNLSE</sequence>
<dbReference type="GO" id="GO:0051537">
    <property type="term" value="F:2 iron, 2 sulfur cluster binding"/>
    <property type="evidence" value="ECO:0007669"/>
    <property type="project" value="UniProtKB-KW"/>
</dbReference>
<dbReference type="OrthoDB" id="15717at2759"/>
<dbReference type="InterPro" id="IPR018967">
    <property type="entry name" value="FeS-contain_CDGSH-typ"/>
</dbReference>
<dbReference type="SMART" id="SM00704">
    <property type="entry name" value="ZnF_CDGSH"/>
    <property type="match status" value="2"/>
</dbReference>